<dbReference type="OrthoDB" id="3763at2759"/>
<proteinExistence type="predicted"/>
<protein>
    <submittedName>
        <fullName evidence="1">Uncharacterized protein</fullName>
    </submittedName>
</protein>
<evidence type="ECO:0000313" key="1">
    <source>
        <dbReference type="EMBL" id="THU77331.1"/>
    </source>
</evidence>
<accession>A0A4S8KP74</accession>
<evidence type="ECO:0000313" key="2">
    <source>
        <dbReference type="Proteomes" id="UP000297245"/>
    </source>
</evidence>
<reference evidence="1 2" key="1">
    <citation type="journal article" date="2019" name="Nat. Ecol. Evol.">
        <title>Megaphylogeny resolves global patterns of mushroom evolution.</title>
        <authorList>
            <person name="Varga T."/>
            <person name="Krizsan K."/>
            <person name="Foldi C."/>
            <person name="Dima B."/>
            <person name="Sanchez-Garcia M."/>
            <person name="Sanchez-Ramirez S."/>
            <person name="Szollosi G.J."/>
            <person name="Szarkandi J.G."/>
            <person name="Papp V."/>
            <person name="Albert L."/>
            <person name="Andreopoulos W."/>
            <person name="Angelini C."/>
            <person name="Antonin V."/>
            <person name="Barry K.W."/>
            <person name="Bougher N.L."/>
            <person name="Buchanan P."/>
            <person name="Buyck B."/>
            <person name="Bense V."/>
            <person name="Catcheside P."/>
            <person name="Chovatia M."/>
            <person name="Cooper J."/>
            <person name="Damon W."/>
            <person name="Desjardin D."/>
            <person name="Finy P."/>
            <person name="Geml J."/>
            <person name="Haridas S."/>
            <person name="Hughes K."/>
            <person name="Justo A."/>
            <person name="Karasinski D."/>
            <person name="Kautmanova I."/>
            <person name="Kiss B."/>
            <person name="Kocsube S."/>
            <person name="Kotiranta H."/>
            <person name="LaButti K.M."/>
            <person name="Lechner B.E."/>
            <person name="Liimatainen K."/>
            <person name="Lipzen A."/>
            <person name="Lukacs Z."/>
            <person name="Mihaltcheva S."/>
            <person name="Morgado L.N."/>
            <person name="Niskanen T."/>
            <person name="Noordeloos M.E."/>
            <person name="Ohm R.A."/>
            <person name="Ortiz-Santana B."/>
            <person name="Ovrebo C."/>
            <person name="Racz N."/>
            <person name="Riley R."/>
            <person name="Savchenko A."/>
            <person name="Shiryaev A."/>
            <person name="Soop K."/>
            <person name="Spirin V."/>
            <person name="Szebenyi C."/>
            <person name="Tomsovsky M."/>
            <person name="Tulloss R.E."/>
            <person name="Uehling J."/>
            <person name="Grigoriev I.V."/>
            <person name="Vagvolgyi C."/>
            <person name="Papp T."/>
            <person name="Martin F.M."/>
            <person name="Miettinen O."/>
            <person name="Hibbett D.S."/>
            <person name="Nagy L.G."/>
        </authorList>
    </citation>
    <scope>NUCLEOTIDE SEQUENCE [LARGE SCALE GENOMIC DNA]</scope>
    <source>
        <strain evidence="1 2">CBS 962.96</strain>
    </source>
</reference>
<dbReference type="Proteomes" id="UP000297245">
    <property type="component" value="Unassembled WGS sequence"/>
</dbReference>
<keyword evidence="2" id="KW-1185">Reference proteome</keyword>
<organism evidence="1 2">
    <name type="scientific">Dendrothele bispora (strain CBS 962.96)</name>
    <dbReference type="NCBI Taxonomy" id="1314807"/>
    <lineage>
        <taxon>Eukaryota</taxon>
        <taxon>Fungi</taxon>
        <taxon>Dikarya</taxon>
        <taxon>Basidiomycota</taxon>
        <taxon>Agaricomycotina</taxon>
        <taxon>Agaricomycetes</taxon>
        <taxon>Agaricomycetidae</taxon>
        <taxon>Agaricales</taxon>
        <taxon>Agaricales incertae sedis</taxon>
        <taxon>Dendrothele</taxon>
    </lineage>
</organism>
<dbReference type="EMBL" id="ML180475">
    <property type="protein sequence ID" value="THU77331.1"/>
    <property type="molecule type" value="Genomic_DNA"/>
</dbReference>
<sequence>MVGTKIAKARKYGYDSTKFPSHPTRSPLLDLARGMSVHILPGESDRDDLRGMFGDLGVYDSSSCETNPVWLKLREGETEQPAKAQTKTKVPPSPSPFFLLFLVTVLRLTLKVPRSFGTAV</sequence>
<name>A0A4S8KP74_DENBC</name>
<dbReference type="AlphaFoldDB" id="A0A4S8KP74"/>
<gene>
    <name evidence="1" type="ORF">K435DRAFT_786767</name>
</gene>